<feature type="domain" description="THAP9-like helix-turn-helix" evidence="1">
    <location>
        <begin position="6"/>
        <end position="47"/>
    </location>
</feature>
<dbReference type="OrthoDB" id="6627680at2759"/>
<dbReference type="AlphaFoldDB" id="A0A4Y2R1Z8"/>
<dbReference type="InterPro" id="IPR021896">
    <property type="entry name" value="THAP9-like_HTH"/>
</dbReference>
<dbReference type="EMBL" id="BGPR01015553">
    <property type="protein sequence ID" value="GBN69714.1"/>
    <property type="molecule type" value="Genomic_DNA"/>
</dbReference>
<accession>A0A4Y2R1Z8</accession>
<organism evidence="3 4">
    <name type="scientific">Araneus ventricosus</name>
    <name type="common">Orbweaver spider</name>
    <name type="synonym">Epeira ventricosa</name>
    <dbReference type="NCBI Taxonomy" id="182803"/>
    <lineage>
        <taxon>Eukaryota</taxon>
        <taxon>Metazoa</taxon>
        <taxon>Ecdysozoa</taxon>
        <taxon>Arthropoda</taxon>
        <taxon>Chelicerata</taxon>
        <taxon>Arachnida</taxon>
        <taxon>Araneae</taxon>
        <taxon>Araneomorphae</taxon>
        <taxon>Entelegynae</taxon>
        <taxon>Araneoidea</taxon>
        <taxon>Araneidae</taxon>
        <taxon>Araneus</taxon>
    </lineage>
</organism>
<protein>
    <submittedName>
        <fullName evidence="3">Uncharacterized protein</fullName>
    </submittedName>
</protein>
<evidence type="ECO:0000313" key="3">
    <source>
        <dbReference type="EMBL" id="GBN69714.1"/>
    </source>
</evidence>
<evidence type="ECO:0000313" key="4">
    <source>
        <dbReference type="Proteomes" id="UP000499080"/>
    </source>
</evidence>
<dbReference type="InterPro" id="IPR048365">
    <property type="entry name" value="TNP-like_RNaseH_N"/>
</dbReference>
<dbReference type="Pfam" id="PF12017">
    <property type="entry name" value="Tnp_P_element"/>
    <property type="match status" value="1"/>
</dbReference>
<proteinExistence type="predicted"/>
<dbReference type="Proteomes" id="UP000499080">
    <property type="component" value="Unassembled WGS sequence"/>
</dbReference>
<evidence type="ECO:0000259" key="2">
    <source>
        <dbReference type="Pfam" id="PF21787"/>
    </source>
</evidence>
<feature type="domain" description="Transposable element P transposase-like RNase H" evidence="2">
    <location>
        <begin position="55"/>
        <end position="115"/>
    </location>
</feature>
<comment type="caution">
    <text evidence="3">The sequence shown here is derived from an EMBL/GenBank/DDBJ whole genome shotgun (WGS) entry which is preliminary data.</text>
</comment>
<reference evidence="3 4" key="1">
    <citation type="journal article" date="2019" name="Sci. Rep.">
        <title>Orb-weaving spider Araneus ventricosus genome elucidates the spidroin gene catalogue.</title>
        <authorList>
            <person name="Kono N."/>
            <person name="Nakamura H."/>
            <person name="Ohtoshi R."/>
            <person name="Moran D.A.P."/>
            <person name="Shinohara A."/>
            <person name="Yoshida Y."/>
            <person name="Fujiwara M."/>
            <person name="Mori M."/>
            <person name="Tomita M."/>
            <person name="Arakawa K."/>
        </authorList>
    </citation>
    <scope>NUCLEOTIDE SEQUENCE [LARGE SCALE GENOMIC DNA]</scope>
</reference>
<evidence type="ECO:0000259" key="1">
    <source>
        <dbReference type="Pfam" id="PF12017"/>
    </source>
</evidence>
<dbReference type="Pfam" id="PF21787">
    <property type="entry name" value="TNP-like_RNaseH_N"/>
    <property type="match status" value="1"/>
</dbReference>
<keyword evidence="4" id="KW-1185">Reference proteome</keyword>
<sequence>MQGKSTKGRRWSAKEKSFALQIYLHRPSAYRILRKYFAFPRKATLHRYTYNVPKAPGFSSNLVKCLKTQSFRISESEKLCVLSIDEMAIKPGYTYAEDLDCVDGFTTFKPDYKEKPSYATMENLVRMDGF</sequence>
<gene>
    <name evidence="3" type="ORF">AVEN_130663_1</name>
</gene>
<name>A0A4Y2R1Z8_ARAVE</name>